<dbReference type="EMBL" id="LSMT01000174">
    <property type="protein sequence ID" value="PFX24532.1"/>
    <property type="molecule type" value="Genomic_DNA"/>
</dbReference>
<sequence length="498" mass="55733">MELSSDEKCAIERDGVVKLVKEAGKTLSFVDVSKIYVEKFKSDRIQWIDEFTNFGAFLKYGAGQNVVVGDNSVSLCSSAASMAGTSSLPVQYLSKPQFSPFFGFSEGEQKHKGVDYRIWRYEVESAVSAGWHSEAVIVEQIRRLSCKRCFVPVEVTNMLDKPVTLPPKTAQASIHLASTVLDKFDRDETRVDKDSVYSRPRVDTSGIDFNEEELTEAQRNEVKGVLEVHVDASSTGLAAVLYQTQKGIPTVIAHGSRTLSPAEKNYSAYRREFLALKWAVSEKFRDYLYGLKFHVLTESNPLTYLVTSAKLSPTDHRWLSSLAVFYFEISYRCGKANVDADGLSRIPVSGNEGQKDGLSDEQYMRPFLDRLKPLPGHGVACTRESFQAICQAYSVDTKGEEPVGSPAVEVVVASPEAVDSDLPADPIPPEPWNLNSVYNCAELQKNDPTLAQVLRKWQTPYRSELKRANAEVVQLIKEWDRLVIRNNVLLRRRLTDGH</sequence>
<proteinExistence type="predicted"/>
<dbReference type="Proteomes" id="UP000225706">
    <property type="component" value="Unassembled WGS sequence"/>
</dbReference>
<keyword evidence="2" id="KW-0548">Nucleotidyltransferase</keyword>
<evidence type="ECO:0000313" key="9">
    <source>
        <dbReference type="Proteomes" id="UP000225706"/>
    </source>
</evidence>
<evidence type="ECO:0000259" key="7">
    <source>
        <dbReference type="Pfam" id="PF17917"/>
    </source>
</evidence>
<dbReference type="CDD" id="cd09274">
    <property type="entry name" value="RNase_HI_RT_Ty3"/>
    <property type="match status" value="1"/>
</dbReference>
<dbReference type="GO" id="GO:0004519">
    <property type="term" value="F:endonuclease activity"/>
    <property type="evidence" value="ECO:0007669"/>
    <property type="project" value="UniProtKB-KW"/>
</dbReference>
<keyword evidence="5" id="KW-0378">Hydrolase</keyword>
<dbReference type="AlphaFoldDB" id="A0A2B4S7N4"/>
<evidence type="ECO:0000256" key="1">
    <source>
        <dbReference type="ARBA" id="ARBA00022679"/>
    </source>
</evidence>
<dbReference type="GO" id="GO:0003964">
    <property type="term" value="F:RNA-directed DNA polymerase activity"/>
    <property type="evidence" value="ECO:0007669"/>
    <property type="project" value="UniProtKB-KW"/>
</dbReference>
<dbReference type="Gene3D" id="3.10.20.370">
    <property type="match status" value="1"/>
</dbReference>
<dbReference type="InterPro" id="IPR041373">
    <property type="entry name" value="RT_RNaseH"/>
</dbReference>
<protein>
    <submittedName>
        <fullName evidence="8">Retrovirus-related Pol polyprotein from transposon opus</fullName>
    </submittedName>
</protein>
<reference evidence="9" key="1">
    <citation type="journal article" date="2017" name="bioRxiv">
        <title>Comparative analysis of the genomes of Stylophora pistillata and Acropora digitifera provides evidence for extensive differences between species of corals.</title>
        <authorList>
            <person name="Voolstra C.R."/>
            <person name="Li Y."/>
            <person name="Liew Y.J."/>
            <person name="Baumgarten S."/>
            <person name="Zoccola D."/>
            <person name="Flot J.-F."/>
            <person name="Tambutte S."/>
            <person name="Allemand D."/>
            <person name="Aranda M."/>
        </authorList>
    </citation>
    <scope>NUCLEOTIDE SEQUENCE [LARGE SCALE GENOMIC DNA]</scope>
</reference>
<evidence type="ECO:0000313" key="8">
    <source>
        <dbReference type="EMBL" id="PFX24532.1"/>
    </source>
</evidence>
<dbReference type="PANTHER" id="PTHR34072:SF52">
    <property type="entry name" value="RIBONUCLEASE H"/>
    <property type="match status" value="1"/>
</dbReference>
<keyword evidence="6" id="KW-0695">RNA-directed DNA polymerase</keyword>
<gene>
    <name evidence="8" type="primary">pol</name>
    <name evidence="8" type="ORF">AWC38_SpisGene10849</name>
</gene>
<dbReference type="GO" id="GO:0016787">
    <property type="term" value="F:hydrolase activity"/>
    <property type="evidence" value="ECO:0007669"/>
    <property type="project" value="UniProtKB-KW"/>
</dbReference>
<dbReference type="STRING" id="50429.A0A2B4S7N4"/>
<dbReference type="Pfam" id="PF17917">
    <property type="entry name" value="RT_RNaseH"/>
    <property type="match status" value="1"/>
</dbReference>
<evidence type="ECO:0000256" key="4">
    <source>
        <dbReference type="ARBA" id="ARBA00022759"/>
    </source>
</evidence>
<comment type="caution">
    <text evidence="8">The sequence shown here is derived from an EMBL/GenBank/DDBJ whole genome shotgun (WGS) entry which is preliminary data.</text>
</comment>
<evidence type="ECO:0000256" key="5">
    <source>
        <dbReference type="ARBA" id="ARBA00022801"/>
    </source>
</evidence>
<evidence type="ECO:0000256" key="6">
    <source>
        <dbReference type="ARBA" id="ARBA00022918"/>
    </source>
</evidence>
<accession>A0A2B4S7N4</accession>
<keyword evidence="1" id="KW-0808">Transferase</keyword>
<keyword evidence="3" id="KW-0540">Nuclease</keyword>
<dbReference type="FunFam" id="3.10.20.370:FF:000001">
    <property type="entry name" value="Retrovirus-related Pol polyprotein from transposon 17.6-like protein"/>
    <property type="match status" value="1"/>
</dbReference>
<dbReference type="SUPFAM" id="SSF56672">
    <property type="entry name" value="DNA/RNA polymerases"/>
    <property type="match status" value="1"/>
</dbReference>
<keyword evidence="4" id="KW-0255">Endonuclease</keyword>
<dbReference type="InterPro" id="IPR043502">
    <property type="entry name" value="DNA/RNA_pol_sf"/>
</dbReference>
<dbReference type="PANTHER" id="PTHR34072">
    <property type="entry name" value="ENZYMATIC POLYPROTEIN-RELATED"/>
    <property type="match status" value="1"/>
</dbReference>
<organism evidence="8 9">
    <name type="scientific">Stylophora pistillata</name>
    <name type="common">Smooth cauliflower coral</name>
    <dbReference type="NCBI Taxonomy" id="50429"/>
    <lineage>
        <taxon>Eukaryota</taxon>
        <taxon>Metazoa</taxon>
        <taxon>Cnidaria</taxon>
        <taxon>Anthozoa</taxon>
        <taxon>Hexacorallia</taxon>
        <taxon>Scleractinia</taxon>
        <taxon>Astrocoeniina</taxon>
        <taxon>Pocilloporidae</taxon>
        <taxon>Stylophora</taxon>
    </lineage>
</organism>
<keyword evidence="9" id="KW-1185">Reference proteome</keyword>
<evidence type="ECO:0000256" key="3">
    <source>
        <dbReference type="ARBA" id="ARBA00022722"/>
    </source>
</evidence>
<evidence type="ECO:0000256" key="2">
    <source>
        <dbReference type="ARBA" id="ARBA00022695"/>
    </source>
</evidence>
<name>A0A2B4S7N4_STYPI</name>
<feature type="domain" description="Reverse transcriptase RNase H-like" evidence="7">
    <location>
        <begin position="226"/>
        <end position="324"/>
    </location>
</feature>